<reference evidence="11" key="1">
    <citation type="journal article" date="2016" name="Genome Announc.">
        <title>Genome sequences of three species of Hanseniaspora isolated from spontaneous wine fermentations.</title>
        <authorList>
            <person name="Sternes P.R."/>
            <person name="Lee D."/>
            <person name="Kutyna D.R."/>
            <person name="Borneman A.R."/>
        </authorList>
    </citation>
    <scope>NUCLEOTIDE SEQUENCE [LARGE SCALE GENOMIC DNA]</scope>
    <source>
        <strain evidence="11">AWRI3578</strain>
    </source>
</reference>
<dbReference type="GO" id="GO:0004733">
    <property type="term" value="F:pyridoxamine phosphate oxidase activity"/>
    <property type="evidence" value="ECO:0007669"/>
    <property type="project" value="UniProtKB-EC"/>
</dbReference>
<dbReference type="Proteomes" id="UP000095605">
    <property type="component" value="Unassembled WGS sequence"/>
</dbReference>
<dbReference type="InterPro" id="IPR019576">
    <property type="entry name" value="Pyridoxamine_oxidase_dimer_C"/>
</dbReference>
<dbReference type="OrthoDB" id="303614at2759"/>
<dbReference type="InterPro" id="IPR019740">
    <property type="entry name" value="Pyridox_Oxase_CS"/>
</dbReference>
<name>A0A1E5R8N4_9ASCO</name>
<dbReference type="AlphaFoldDB" id="A0A1E5R8N4"/>
<dbReference type="InterPro" id="IPR011576">
    <property type="entry name" value="Pyridox_Oxase_N"/>
</dbReference>
<protein>
    <recommendedName>
        <fullName evidence="4">pyridoxal 5'-phosphate synthase</fullName>
        <ecNumber evidence="4">1.4.3.5</ecNumber>
    </recommendedName>
</protein>
<feature type="domain" description="Pyridoxine 5'-phosphate oxidase dimerisation C-terminal" evidence="9">
    <location>
        <begin position="190"/>
        <end position="232"/>
    </location>
</feature>
<proteinExistence type="inferred from homology"/>
<evidence type="ECO:0000256" key="2">
    <source>
        <dbReference type="ARBA" id="ARBA00004738"/>
    </source>
</evidence>
<evidence type="ECO:0000259" key="9">
    <source>
        <dbReference type="Pfam" id="PF10590"/>
    </source>
</evidence>
<feature type="domain" description="Pyridoxamine 5'-phosphate oxidase N-terminal" evidence="8">
    <location>
        <begin position="60"/>
        <end position="168"/>
    </location>
</feature>
<dbReference type="GO" id="GO:0010181">
    <property type="term" value="F:FMN binding"/>
    <property type="evidence" value="ECO:0007669"/>
    <property type="project" value="InterPro"/>
</dbReference>
<keyword evidence="11" id="KW-1185">Reference proteome</keyword>
<dbReference type="PROSITE" id="PS01064">
    <property type="entry name" value="PYRIDOX_OXIDASE"/>
    <property type="match status" value="1"/>
</dbReference>
<evidence type="ECO:0000256" key="1">
    <source>
        <dbReference type="ARBA" id="ARBA00001917"/>
    </source>
</evidence>
<keyword evidence="5" id="KW-0285">Flavoprotein</keyword>
<evidence type="ECO:0000313" key="11">
    <source>
        <dbReference type="Proteomes" id="UP000095605"/>
    </source>
</evidence>
<evidence type="ECO:0000313" key="10">
    <source>
        <dbReference type="EMBL" id="OEJ83231.1"/>
    </source>
</evidence>
<evidence type="ECO:0000256" key="5">
    <source>
        <dbReference type="ARBA" id="ARBA00022630"/>
    </source>
</evidence>
<comment type="cofactor">
    <cofactor evidence="1">
        <name>FMN</name>
        <dbReference type="ChEBI" id="CHEBI:58210"/>
    </cofactor>
</comment>
<organism evidence="10 11">
    <name type="scientific">Hanseniaspora opuntiae</name>
    <dbReference type="NCBI Taxonomy" id="211096"/>
    <lineage>
        <taxon>Eukaryota</taxon>
        <taxon>Fungi</taxon>
        <taxon>Dikarya</taxon>
        <taxon>Ascomycota</taxon>
        <taxon>Saccharomycotina</taxon>
        <taxon>Saccharomycetes</taxon>
        <taxon>Saccharomycodales</taxon>
        <taxon>Saccharomycodaceae</taxon>
        <taxon>Hanseniaspora</taxon>
    </lineage>
</organism>
<evidence type="ECO:0000256" key="6">
    <source>
        <dbReference type="ARBA" id="ARBA00022643"/>
    </source>
</evidence>
<comment type="pathway">
    <text evidence="2">Cofactor metabolism; pyridoxal 5'-phosphate salvage; pyridoxal 5'-phosphate from pyridoxamine 5'-phosphate: step 1/1.</text>
</comment>
<evidence type="ECO:0000256" key="3">
    <source>
        <dbReference type="ARBA" id="ARBA00005037"/>
    </source>
</evidence>
<dbReference type="EC" id="1.4.3.5" evidence="4"/>
<dbReference type="Pfam" id="PF01243">
    <property type="entry name" value="PNPOx_N"/>
    <property type="match status" value="1"/>
</dbReference>
<keyword evidence="7" id="KW-0560">Oxidoreductase</keyword>
<dbReference type="InterPro" id="IPR000659">
    <property type="entry name" value="Pyridox_Oxase"/>
</dbReference>
<evidence type="ECO:0000259" key="8">
    <source>
        <dbReference type="Pfam" id="PF01243"/>
    </source>
</evidence>
<dbReference type="Gene3D" id="2.30.110.10">
    <property type="entry name" value="Electron Transport, Fmn-binding Protein, Chain A"/>
    <property type="match status" value="1"/>
</dbReference>
<dbReference type="EMBL" id="LPNL01000007">
    <property type="protein sequence ID" value="OEJ83231.1"/>
    <property type="molecule type" value="Genomic_DNA"/>
</dbReference>
<sequence>MSVNNNSVPTEKPIIFAPETYQYDKSQLNEEDLPQSNNPIELFERWFKEAKEDSTEMIPECCNVATCNTSTGRVSNRVLLLKEIDKRGFIIYSNWRTSKKAEDVETNKYVALNFFWKNLQRQVRVEGVLEFVNRETTERYFKTRPKGSKIGAWSSPQSKVIENRKALEELVESNKKKFDDVDDVPCPDFWGGVRIVPLEIEFWQGRDSRLHDRISYRRESEQDEWSPVRLAP</sequence>
<dbReference type="PANTHER" id="PTHR10851">
    <property type="entry name" value="PYRIDOXINE-5-PHOSPHATE OXIDASE"/>
    <property type="match status" value="1"/>
</dbReference>
<dbReference type="PIRSF" id="PIRSF000190">
    <property type="entry name" value="Pyd_amn-ph_oxd"/>
    <property type="match status" value="1"/>
</dbReference>
<comment type="pathway">
    <text evidence="3">Cofactor metabolism; pyridoxal 5'-phosphate salvage; pyridoxal 5'-phosphate from pyridoxine 5'-phosphate: step 1/1.</text>
</comment>
<dbReference type="SUPFAM" id="SSF50475">
    <property type="entry name" value="FMN-binding split barrel"/>
    <property type="match status" value="1"/>
</dbReference>
<dbReference type="Pfam" id="PF10590">
    <property type="entry name" value="PNP_phzG_C"/>
    <property type="match status" value="1"/>
</dbReference>
<dbReference type="HAMAP" id="MF_01629">
    <property type="entry name" value="PdxH"/>
    <property type="match status" value="1"/>
</dbReference>
<evidence type="ECO:0000256" key="7">
    <source>
        <dbReference type="ARBA" id="ARBA00023002"/>
    </source>
</evidence>
<evidence type="ECO:0000256" key="4">
    <source>
        <dbReference type="ARBA" id="ARBA00012801"/>
    </source>
</evidence>
<accession>A0A1E5R8N4</accession>
<dbReference type="NCBIfam" id="TIGR00558">
    <property type="entry name" value="pdxH"/>
    <property type="match status" value="1"/>
</dbReference>
<comment type="caution">
    <text evidence="10">The sequence shown here is derived from an EMBL/GenBank/DDBJ whole genome shotgun (WGS) entry which is preliminary data.</text>
</comment>
<keyword evidence="6" id="KW-0288">FMN</keyword>
<dbReference type="UniPathway" id="UPA01068">
    <property type="reaction ID" value="UER00304"/>
</dbReference>
<dbReference type="PANTHER" id="PTHR10851:SF0">
    <property type="entry name" value="PYRIDOXINE-5'-PHOSPHATE OXIDASE"/>
    <property type="match status" value="1"/>
</dbReference>
<dbReference type="NCBIfam" id="NF004231">
    <property type="entry name" value="PRK05679.1"/>
    <property type="match status" value="1"/>
</dbReference>
<gene>
    <name evidence="10" type="ORF">AWRI3578_g3027</name>
</gene>
<dbReference type="GO" id="GO:0008615">
    <property type="term" value="P:pyridoxine biosynthetic process"/>
    <property type="evidence" value="ECO:0007669"/>
    <property type="project" value="InterPro"/>
</dbReference>
<dbReference type="InterPro" id="IPR012349">
    <property type="entry name" value="Split_barrel_FMN-bd"/>
</dbReference>